<dbReference type="InterPro" id="IPR037518">
    <property type="entry name" value="MPN"/>
</dbReference>
<feature type="domain" description="MPN" evidence="8">
    <location>
        <begin position="89"/>
        <end position="211"/>
    </location>
</feature>
<protein>
    <submittedName>
        <fullName evidence="9">DNA repair protein RadC</fullName>
    </submittedName>
</protein>
<keyword evidence="4" id="KW-0378">Hydrolase</keyword>
<keyword evidence="5" id="KW-0862">Zinc</keyword>
<proteinExistence type="inferred from homology"/>
<evidence type="ECO:0000256" key="3">
    <source>
        <dbReference type="ARBA" id="ARBA00022723"/>
    </source>
</evidence>
<dbReference type="Gene3D" id="1.10.150.20">
    <property type="entry name" value="5' to 3' exonuclease, C-terminal subdomain"/>
    <property type="match status" value="1"/>
</dbReference>
<dbReference type="Gene3D" id="3.40.140.10">
    <property type="entry name" value="Cytidine Deaminase, domain 2"/>
    <property type="match status" value="1"/>
</dbReference>
<evidence type="ECO:0000256" key="1">
    <source>
        <dbReference type="ARBA" id="ARBA00010243"/>
    </source>
</evidence>
<dbReference type="NCBIfam" id="TIGR00608">
    <property type="entry name" value="radc"/>
    <property type="match status" value="1"/>
</dbReference>
<evidence type="ECO:0000256" key="2">
    <source>
        <dbReference type="ARBA" id="ARBA00022670"/>
    </source>
</evidence>
<sequence length="211" mass="23605">MSTIWRSIDMQSYQMNNLKALLADTLCEKSEGYVMKQLFSRYTTLPELLDVDEHELLSIKGVGKSKARQIISALQLARVLNAPTQQVYTIRSPKDAAVLMMPELAYLQREHFVVLFLNTKNRVIGKETIAIGSLDSAIVHPREVYKAAVKRSSAAIIAVHNHPSGDPTPSREDIALTERLVNAGEIMGVQLLDHLIIANENYCSMKERGLM</sequence>
<keyword evidence="6" id="KW-0482">Metalloprotease</keyword>
<evidence type="ECO:0000256" key="6">
    <source>
        <dbReference type="ARBA" id="ARBA00023049"/>
    </source>
</evidence>
<evidence type="ECO:0000256" key="4">
    <source>
        <dbReference type="ARBA" id="ARBA00022801"/>
    </source>
</evidence>
<organism evidence="9 10">
    <name type="scientific">Paenibacillus jilunlii</name>
    <dbReference type="NCBI Taxonomy" id="682956"/>
    <lineage>
        <taxon>Bacteria</taxon>
        <taxon>Bacillati</taxon>
        <taxon>Bacillota</taxon>
        <taxon>Bacilli</taxon>
        <taxon>Bacillales</taxon>
        <taxon>Paenibacillaceae</taxon>
        <taxon>Paenibacillus</taxon>
    </lineage>
</organism>
<dbReference type="InterPro" id="IPR025657">
    <property type="entry name" value="RadC_JAB"/>
</dbReference>
<dbReference type="Proteomes" id="UP000070252">
    <property type="component" value="Unassembled WGS sequence"/>
</dbReference>
<reference evidence="9 10" key="1">
    <citation type="submission" date="2015-08" db="EMBL/GenBank/DDBJ databases">
        <title>Genome of Paenibacillus jilunlii.</title>
        <authorList>
            <person name="Sant'Anna F.H."/>
            <person name="Ambrosini A."/>
            <person name="Souza R."/>
            <person name="Bach E."/>
            <person name="Fernandes G."/>
            <person name="Balsanelli E."/>
            <person name="Baura V.A."/>
            <person name="Pedrosa F.O."/>
            <person name="Souza E.M."/>
            <person name="Passaglia L."/>
        </authorList>
    </citation>
    <scope>NUCLEOTIDE SEQUENCE [LARGE SCALE GENOMIC DNA]</scope>
    <source>
        <strain evidence="9 10">DSM 23019</strain>
    </source>
</reference>
<dbReference type="PANTHER" id="PTHR30471">
    <property type="entry name" value="DNA REPAIR PROTEIN RADC"/>
    <property type="match status" value="1"/>
</dbReference>
<gene>
    <name evidence="9" type="ORF">AML91_14405</name>
</gene>
<dbReference type="Pfam" id="PF04002">
    <property type="entry name" value="RadC"/>
    <property type="match status" value="1"/>
</dbReference>
<dbReference type="PROSITE" id="PS50249">
    <property type="entry name" value="MPN"/>
    <property type="match status" value="1"/>
</dbReference>
<dbReference type="EMBL" id="LIPY01000113">
    <property type="protein sequence ID" value="KWX74885.1"/>
    <property type="molecule type" value="Genomic_DNA"/>
</dbReference>
<evidence type="ECO:0000256" key="7">
    <source>
        <dbReference type="RuleBase" id="RU003797"/>
    </source>
</evidence>
<dbReference type="CDD" id="cd08071">
    <property type="entry name" value="MPN_DUF2466"/>
    <property type="match status" value="1"/>
</dbReference>
<dbReference type="InterPro" id="IPR010994">
    <property type="entry name" value="RuvA_2-like"/>
</dbReference>
<keyword evidence="2" id="KW-0645">Protease</keyword>
<accession>A0ABR5SV16</accession>
<comment type="similarity">
    <text evidence="1 7">Belongs to the UPF0758 family.</text>
</comment>
<evidence type="ECO:0000313" key="10">
    <source>
        <dbReference type="Proteomes" id="UP000070252"/>
    </source>
</evidence>
<dbReference type="InterPro" id="IPR001405">
    <property type="entry name" value="UPF0758"/>
</dbReference>
<keyword evidence="10" id="KW-1185">Reference proteome</keyword>
<name>A0ABR5SV16_9BACL</name>
<comment type="caution">
    <text evidence="9">The sequence shown here is derived from an EMBL/GenBank/DDBJ whole genome shotgun (WGS) entry which is preliminary data.</text>
</comment>
<dbReference type="NCBIfam" id="NF000642">
    <property type="entry name" value="PRK00024.1"/>
    <property type="match status" value="1"/>
</dbReference>
<evidence type="ECO:0000256" key="5">
    <source>
        <dbReference type="ARBA" id="ARBA00022833"/>
    </source>
</evidence>
<evidence type="ECO:0000259" key="8">
    <source>
        <dbReference type="PROSITE" id="PS50249"/>
    </source>
</evidence>
<dbReference type="PANTHER" id="PTHR30471:SF3">
    <property type="entry name" value="UPF0758 PROTEIN YEES-RELATED"/>
    <property type="match status" value="1"/>
</dbReference>
<dbReference type="Pfam" id="PF14520">
    <property type="entry name" value="HHH_5"/>
    <property type="match status" value="1"/>
</dbReference>
<dbReference type="SUPFAM" id="SSF102712">
    <property type="entry name" value="JAB1/MPN domain"/>
    <property type="match status" value="1"/>
</dbReference>
<dbReference type="SUPFAM" id="SSF47781">
    <property type="entry name" value="RuvA domain 2-like"/>
    <property type="match status" value="1"/>
</dbReference>
<keyword evidence="3" id="KW-0479">Metal-binding</keyword>
<dbReference type="PROSITE" id="PS01302">
    <property type="entry name" value="UPF0758"/>
    <property type="match status" value="1"/>
</dbReference>
<dbReference type="InterPro" id="IPR020891">
    <property type="entry name" value="UPF0758_CS"/>
</dbReference>
<evidence type="ECO:0000313" key="9">
    <source>
        <dbReference type="EMBL" id="KWX74885.1"/>
    </source>
</evidence>